<dbReference type="RefSeq" id="WP_115322762.1">
    <property type="nucleotide sequence ID" value="NZ_UGTV01000015.1"/>
</dbReference>
<gene>
    <name evidence="1" type="primary">ninB</name>
    <name evidence="1" type="ORF">NCTC11621_00939</name>
</gene>
<dbReference type="EMBL" id="UGTV01000015">
    <property type="protein sequence ID" value="SUC09911.1"/>
    <property type="molecule type" value="Genomic_DNA"/>
</dbReference>
<dbReference type="Proteomes" id="UP000254704">
    <property type="component" value="Unassembled WGS sequence"/>
</dbReference>
<protein>
    <submittedName>
        <fullName evidence="1">Putative recombination protein NinB</fullName>
    </submittedName>
</protein>
<evidence type="ECO:0000313" key="1">
    <source>
        <dbReference type="EMBL" id="SUC09911.1"/>
    </source>
</evidence>
<dbReference type="InterPro" id="IPR036619">
    <property type="entry name" value="NinB_sf"/>
</dbReference>
<name>A0A379EU58_9PAST</name>
<accession>A0A379EU58</accession>
<dbReference type="SUPFAM" id="SSF103370">
    <property type="entry name" value="NinB"/>
    <property type="match status" value="1"/>
</dbReference>
<organism evidence="1 2">
    <name type="scientific">Pasteurella canis</name>
    <dbReference type="NCBI Taxonomy" id="753"/>
    <lineage>
        <taxon>Bacteria</taxon>
        <taxon>Pseudomonadati</taxon>
        <taxon>Pseudomonadota</taxon>
        <taxon>Gammaproteobacteria</taxon>
        <taxon>Pasteurellales</taxon>
        <taxon>Pasteurellaceae</taxon>
        <taxon>Pasteurella</taxon>
    </lineage>
</organism>
<proteinExistence type="predicted"/>
<reference evidence="1 2" key="1">
    <citation type="submission" date="2018-06" db="EMBL/GenBank/DDBJ databases">
        <authorList>
            <consortium name="Pathogen Informatics"/>
            <person name="Doyle S."/>
        </authorList>
    </citation>
    <scope>NUCLEOTIDE SEQUENCE [LARGE SCALE GENOMIC DNA]</scope>
    <source>
        <strain evidence="1 2">NCTC11621</strain>
    </source>
</reference>
<dbReference type="Pfam" id="PF05772">
    <property type="entry name" value="NinB"/>
    <property type="match status" value="1"/>
</dbReference>
<sequence>MEIKNQFFLRSEQVRSNCQNFIAQLPLDDDKPLVVDIKPRTRNLEQNAKFHAMCQDVANQLEFMGRKLTMEQWKVLFISGHAMATNEKAEVVPGLEGEFVNIRESSAKMSVKRMASLIEYVTAYGISHGVRFNDRYGFLGK</sequence>
<evidence type="ECO:0000313" key="2">
    <source>
        <dbReference type="Proteomes" id="UP000254704"/>
    </source>
</evidence>
<dbReference type="AlphaFoldDB" id="A0A379EU58"/>
<dbReference type="Gene3D" id="1.10.3790.10">
    <property type="entry name" value="NinB"/>
    <property type="match status" value="1"/>
</dbReference>
<dbReference type="InterPro" id="IPR008711">
    <property type="entry name" value="Recombinase_NinB"/>
</dbReference>